<keyword evidence="3" id="KW-0862">Zinc</keyword>
<comment type="caution">
    <text evidence="7">The sequence shown here is derived from an EMBL/GenBank/DDBJ whole genome shotgun (WGS) entry which is preliminary data.</text>
</comment>
<dbReference type="EMBL" id="QUZK01000047">
    <property type="protein sequence ID" value="RFF29361.1"/>
    <property type="molecule type" value="Genomic_DNA"/>
</dbReference>
<feature type="region of interest" description="Disordered" evidence="5">
    <location>
        <begin position="1"/>
        <end position="26"/>
    </location>
</feature>
<evidence type="ECO:0000313" key="8">
    <source>
        <dbReference type="Proteomes" id="UP000260351"/>
    </source>
</evidence>
<dbReference type="Gene3D" id="3.90.1590.10">
    <property type="entry name" value="glutathione-dependent formaldehyde- activating enzyme (gfa)"/>
    <property type="match status" value="1"/>
</dbReference>
<dbReference type="AlphaFoldDB" id="A0A3E1K5R4"/>
<accession>A0A3E1K5R4</accession>
<dbReference type="PANTHER" id="PTHR33337:SF40">
    <property type="entry name" value="CENP-V_GFA DOMAIN-CONTAINING PROTEIN-RELATED"/>
    <property type="match status" value="1"/>
</dbReference>
<protein>
    <submittedName>
        <fullName evidence="7">GFA family protein</fullName>
    </submittedName>
</protein>
<keyword evidence="2" id="KW-0479">Metal-binding</keyword>
<sequence>MRAVHRVQRADRRHARRGAVHGRAGVNAKAQARAGVHSGRCFCGAVEIEVRGEPAAMGYCHCESCRHWSAGPVNAFTLWPPDAVTVTRGGDRLGAYSKTPKSVRKWCTECGGHVLTDHPELGLVDVYAAIIPDFPFRPGVHVHYGESVLKIHDGIEKQRDVPAEMGGSGQLVPEG</sequence>
<evidence type="ECO:0000313" key="7">
    <source>
        <dbReference type="EMBL" id="RFF29361.1"/>
    </source>
</evidence>
<keyword evidence="4" id="KW-0456">Lyase</keyword>
<gene>
    <name evidence="7" type="ORF">DZC52_12985</name>
</gene>
<name>A0A3E1K5R4_9GAMM</name>
<dbReference type="PROSITE" id="PS51891">
    <property type="entry name" value="CENP_V_GFA"/>
    <property type="match status" value="1"/>
</dbReference>
<evidence type="ECO:0000256" key="4">
    <source>
        <dbReference type="ARBA" id="ARBA00023239"/>
    </source>
</evidence>
<dbReference type="SUPFAM" id="SSF51316">
    <property type="entry name" value="Mss4-like"/>
    <property type="match status" value="1"/>
</dbReference>
<evidence type="ECO:0000259" key="6">
    <source>
        <dbReference type="PROSITE" id="PS51891"/>
    </source>
</evidence>
<dbReference type="InterPro" id="IPR011057">
    <property type="entry name" value="Mss4-like_sf"/>
</dbReference>
<dbReference type="InterPro" id="IPR006913">
    <property type="entry name" value="CENP-V/GFA"/>
</dbReference>
<proteinExistence type="inferred from homology"/>
<feature type="compositionally biased region" description="Basic residues" evidence="5">
    <location>
        <begin position="1"/>
        <end position="20"/>
    </location>
</feature>
<evidence type="ECO:0000256" key="1">
    <source>
        <dbReference type="ARBA" id="ARBA00005495"/>
    </source>
</evidence>
<dbReference type="GO" id="GO:0016846">
    <property type="term" value="F:carbon-sulfur lyase activity"/>
    <property type="evidence" value="ECO:0007669"/>
    <property type="project" value="InterPro"/>
</dbReference>
<comment type="similarity">
    <text evidence="1">Belongs to the Gfa family.</text>
</comment>
<dbReference type="Proteomes" id="UP000260351">
    <property type="component" value="Unassembled WGS sequence"/>
</dbReference>
<dbReference type="PANTHER" id="PTHR33337">
    <property type="entry name" value="GFA DOMAIN-CONTAINING PROTEIN"/>
    <property type="match status" value="1"/>
</dbReference>
<reference evidence="7 8" key="1">
    <citation type="submission" date="2018-08" db="EMBL/GenBank/DDBJ databases">
        <title>Wenzhouxiangella salilacus sp. nov., a novel bacterium isolated from a saline lake in Xinjiang Province, China.</title>
        <authorList>
            <person name="Han S."/>
        </authorList>
    </citation>
    <scope>NUCLEOTIDE SEQUENCE [LARGE SCALE GENOMIC DNA]</scope>
    <source>
        <strain evidence="7 8">XDB06</strain>
    </source>
</reference>
<keyword evidence="8" id="KW-1185">Reference proteome</keyword>
<evidence type="ECO:0000256" key="5">
    <source>
        <dbReference type="SAM" id="MobiDB-lite"/>
    </source>
</evidence>
<feature type="domain" description="CENP-V/GFA" evidence="6">
    <location>
        <begin position="37"/>
        <end position="153"/>
    </location>
</feature>
<evidence type="ECO:0000256" key="2">
    <source>
        <dbReference type="ARBA" id="ARBA00022723"/>
    </source>
</evidence>
<dbReference type="Pfam" id="PF04828">
    <property type="entry name" value="GFA"/>
    <property type="match status" value="1"/>
</dbReference>
<dbReference type="OrthoDB" id="4188830at2"/>
<dbReference type="GO" id="GO:0046872">
    <property type="term" value="F:metal ion binding"/>
    <property type="evidence" value="ECO:0007669"/>
    <property type="project" value="UniProtKB-KW"/>
</dbReference>
<organism evidence="7 8">
    <name type="scientific">Wenzhouxiangella sediminis</name>
    <dbReference type="NCBI Taxonomy" id="1792836"/>
    <lineage>
        <taxon>Bacteria</taxon>
        <taxon>Pseudomonadati</taxon>
        <taxon>Pseudomonadota</taxon>
        <taxon>Gammaproteobacteria</taxon>
        <taxon>Chromatiales</taxon>
        <taxon>Wenzhouxiangellaceae</taxon>
        <taxon>Wenzhouxiangella</taxon>
    </lineage>
</organism>
<evidence type="ECO:0000256" key="3">
    <source>
        <dbReference type="ARBA" id="ARBA00022833"/>
    </source>
</evidence>